<accession>A0ACB8DY72</accession>
<gene>
    <name evidence="1" type="ORF">HPB49_009457</name>
</gene>
<keyword evidence="2" id="KW-1185">Reference proteome</keyword>
<proteinExistence type="predicted"/>
<dbReference type="EMBL" id="CM023470">
    <property type="protein sequence ID" value="KAH7979455.1"/>
    <property type="molecule type" value="Genomic_DNA"/>
</dbReference>
<evidence type="ECO:0000313" key="1">
    <source>
        <dbReference type="EMBL" id="KAH7979455.1"/>
    </source>
</evidence>
<evidence type="ECO:0000313" key="2">
    <source>
        <dbReference type="Proteomes" id="UP000821865"/>
    </source>
</evidence>
<dbReference type="Proteomes" id="UP000821865">
    <property type="component" value="Chromosome 1"/>
</dbReference>
<name>A0ACB8DY72_DERSI</name>
<protein>
    <submittedName>
        <fullName evidence="1">Uncharacterized protein</fullName>
    </submittedName>
</protein>
<reference evidence="1" key="1">
    <citation type="submission" date="2020-05" db="EMBL/GenBank/DDBJ databases">
        <title>Large-scale comparative analyses of tick genomes elucidate their genetic diversity and vector capacities.</title>
        <authorList>
            <person name="Jia N."/>
            <person name="Wang J."/>
            <person name="Shi W."/>
            <person name="Du L."/>
            <person name="Sun Y."/>
            <person name="Zhan W."/>
            <person name="Jiang J."/>
            <person name="Wang Q."/>
            <person name="Zhang B."/>
            <person name="Ji P."/>
            <person name="Sakyi L.B."/>
            <person name="Cui X."/>
            <person name="Yuan T."/>
            <person name="Jiang B."/>
            <person name="Yang W."/>
            <person name="Lam T.T.-Y."/>
            <person name="Chang Q."/>
            <person name="Ding S."/>
            <person name="Wang X."/>
            <person name="Zhu J."/>
            <person name="Ruan X."/>
            <person name="Zhao L."/>
            <person name="Wei J."/>
            <person name="Que T."/>
            <person name="Du C."/>
            <person name="Cheng J."/>
            <person name="Dai P."/>
            <person name="Han X."/>
            <person name="Huang E."/>
            <person name="Gao Y."/>
            <person name="Liu J."/>
            <person name="Shao H."/>
            <person name="Ye R."/>
            <person name="Li L."/>
            <person name="Wei W."/>
            <person name="Wang X."/>
            <person name="Wang C."/>
            <person name="Yang T."/>
            <person name="Huo Q."/>
            <person name="Li W."/>
            <person name="Guo W."/>
            <person name="Chen H."/>
            <person name="Zhou L."/>
            <person name="Ni X."/>
            <person name="Tian J."/>
            <person name="Zhou Y."/>
            <person name="Sheng Y."/>
            <person name="Liu T."/>
            <person name="Pan Y."/>
            <person name="Xia L."/>
            <person name="Li J."/>
            <person name="Zhao F."/>
            <person name="Cao W."/>
        </authorList>
    </citation>
    <scope>NUCLEOTIDE SEQUENCE</scope>
    <source>
        <strain evidence="1">Dsil-2018</strain>
    </source>
</reference>
<sequence length="335" mass="37424">MVYSTIHAPTLSTIALTATVVGGAVGVATYFWLKRKAIDSDNNFEPVGHLANIVIHPIKSIAGVEVPYADCTVAGPVYKGLKDRHMLVVKGDCFVSMREEPRLGKIRVAFDEDKLTLTLTVDGYPPLIVDACDPAEHKKPSFTIRVRIFSYKAIEVSEEASDWFRNYLKHDDVRLVRVVLDQETITRGKNGAAPVACQDESSFQVLSKASLDGLLSKLPAYSNIQRRNFRPTLFIDGCEAHAEDHWRRFRISGAEMAFLNRTTRCILTTVDQDTGIRSDKEPLVTLRKYRIDRSEEGVKKYELKPLFGVGTFHVRDGRITVGDEVSALLSPKSLL</sequence>
<organism evidence="1 2">
    <name type="scientific">Dermacentor silvarum</name>
    <name type="common">Tick</name>
    <dbReference type="NCBI Taxonomy" id="543639"/>
    <lineage>
        <taxon>Eukaryota</taxon>
        <taxon>Metazoa</taxon>
        <taxon>Ecdysozoa</taxon>
        <taxon>Arthropoda</taxon>
        <taxon>Chelicerata</taxon>
        <taxon>Arachnida</taxon>
        <taxon>Acari</taxon>
        <taxon>Parasitiformes</taxon>
        <taxon>Ixodida</taxon>
        <taxon>Ixodoidea</taxon>
        <taxon>Ixodidae</taxon>
        <taxon>Rhipicephalinae</taxon>
        <taxon>Dermacentor</taxon>
    </lineage>
</organism>
<comment type="caution">
    <text evidence="1">The sequence shown here is derived from an EMBL/GenBank/DDBJ whole genome shotgun (WGS) entry which is preliminary data.</text>
</comment>